<gene>
    <name evidence="2" type="ORF">GCM10022254_10120</name>
</gene>
<dbReference type="RefSeq" id="WP_344890479.1">
    <property type="nucleotide sequence ID" value="NZ_BAABAS010000004.1"/>
</dbReference>
<evidence type="ECO:0008006" key="4">
    <source>
        <dbReference type="Google" id="ProtNLM"/>
    </source>
</evidence>
<organism evidence="2 3">
    <name type="scientific">Actinomadura meridiana</name>
    <dbReference type="NCBI Taxonomy" id="559626"/>
    <lineage>
        <taxon>Bacteria</taxon>
        <taxon>Bacillati</taxon>
        <taxon>Actinomycetota</taxon>
        <taxon>Actinomycetes</taxon>
        <taxon>Streptosporangiales</taxon>
        <taxon>Thermomonosporaceae</taxon>
        <taxon>Actinomadura</taxon>
    </lineage>
</organism>
<sequence length="63" mass="6797">MDQDQPDIAEAVAPDMGMVDRHPDVHRATEPDEDARLAELYGAPDEDGAYRGEALADSEGGEQ</sequence>
<dbReference type="Proteomes" id="UP001501710">
    <property type="component" value="Unassembled WGS sequence"/>
</dbReference>
<name>A0ABP8BTX2_9ACTN</name>
<evidence type="ECO:0000256" key="1">
    <source>
        <dbReference type="SAM" id="MobiDB-lite"/>
    </source>
</evidence>
<feature type="compositionally biased region" description="Basic and acidic residues" evidence="1">
    <location>
        <begin position="18"/>
        <end position="37"/>
    </location>
</feature>
<evidence type="ECO:0000313" key="3">
    <source>
        <dbReference type="Proteomes" id="UP001501710"/>
    </source>
</evidence>
<accession>A0ABP8BTX2</accession>
<proteinExistence type="predicted"/>
<evidence type="ECO:0000313" key="2">
    <source>
        <dbReference type="EMBL" id="GAA4226127.1"/>
    </source>
</evidence>
<reference evidence="3" key="1">
    <citation type="journal article" date="2019" name="Int. J. Syst. Evol. Microbiol.">
        <title>The Global Catalogue of Microorganisms (GCM) 10K type strain sequencing project: providing services to taxonomists for standard genome sequencing and annotation.</title>
        <authorList>
            <consortium name="The Broad Institute Genomics Platform"/>
            <consortium name="The Broad Institute Genome Sequencing Center for Infectious Disease"/>
            <person name="Wu L."/>
            <person name="Ma J."/>
        </authorList>
    </citation>
    <scope>NUCLEOTIDE SEQUENCE [LARGE SCALE GENOMIC DNA]</scope>
    <source>
        <strain evidence="3">JCM 17440</strain>
    </source>
</reference>
<dbReference type="EMBL" id="BAABAS010000004">
    <property type="protein sequence ID" value="GAA4226127.1"/>
    <property type="molecule type" value="Genomic_DNA"/>
</dbReference>
<feature type="region of interest" description="Disordered" evidence="1">
    <location>
        <begin position="1"/>
        <end position="63"/>
    </location>
</feature>
<comment type="caution">
    <text evidence="2">The sequence shown here is derived from an EMBL/GenBank/DDBJ whole genome shotgun (WGS) entry which is preliminary data.</text>
</comment>
<protein>
    <recommendedName>
        <fullName evidence="4">DUF5709 domain-containing protein</fullName>
    </recommendedName>
</protein>
<keyword evidence="3" id="KW-1185">Reference proteome</keyword>